<keyword evidence="2" id="KW-0472">Membrane</keyword>
<keyword evidence="2" id="KW-0812">Transmembrane</keyword>
<evidence type="ECO:0000256" key="1">
    <source>
        <dbReference type="SAM" id="Coils"/>
    </source>
</evidence>
<comment type="caution">
    <text evidence="3">The sequence shown here is derived from an EMBL/GenBank/DDBJ whole genome shotgun (WGS) entry which is preliminary data.</text>
</comment>
<dbReference type="Proteomes" id="UP000249396">
    <property type="component" value="Unassembled WGS sequence"/>
</dbReference>
<protein>
    <submittedName>
        <fullName evidence="3">Uncharacterized protein</fullName>
    </submittedName>
</protein>
<keyword evidence="2" id="KW-1133">Transmembrane helix</keyword>
<reference evidence="3 4" key="1">
    <citation type="journal article" date="2018" name="Aquat. Microb. Ecol.">
        <title>Gammaproteobacterial methanotrophs dominate.</title>
        <authorList>
            <person name="Rissanen A.J."/>
            <person name="Saarenheimo J."/>
            <person name="Tiirola M."/>
            <person name="Peura S."/>
            <person name="Aalto S.L."/>
            <person name="Karvinen A."/>
            <person name="Nykanen H."/>
        </authorList>
    </citation>
    <scope>NUCLEOTIDE SEQUENCE [LARGE SCALE GENOMIC DNA]</scope>
    <source>
        <strain evidence="3">AMbin10</strain>
    </source>
</reference>
<evidence type="ECO:0000313" key="3">
    <source>
        <dbReference type="EMBL" id="PZN80540.1"/>
    </source>
</evidence>
<feature type="coiled-coil region" evidence="1">
    <location>
        <begin position="438"/>
        <end position="483"/>
    </location>
</feature>
<organism evidence="3 4">
    <name type="scientific">Candidatus Methylumidiphilus alinenensis</name>
    <dbReference type="NCBI Taxonomy" id="2202197"/>
    <lineage>
        <taxon>Bacteria</taxon>
        <taxon>Pseudomonadati</taxon>
        <taxon>Pseudomonadota</taxon>
        <taxon>Gammaproteobacteria</taxon>
        <taxon>Methylococcales</taxon>
        <taxon>Candidatus Methylumidiphilus</taxon>
    </lineage>
</organism>
<dbReference type="AlphaFoldDB" id="A0A2W4SZJ3"/>
<dbReference type="EMBL" id="QJPH01000281">
    <property type="protein sequence ID" value="PZN80540.1"/>
    <property type="molecule type" value="Genomic_DNA"/>
</dbReference>
<sequence length="563" mass="65993">MELQIKQFREILFWTLEIPCLSDSKNQKQADDFERFFANGMHWQREHDLLARGDVNTDAGSLYAEFVFFHPFVQRFLYPVQDEKHPPIRLYKRDDIKWVFVSLDDKTHLSLKVDRIHFYLFDHGVGILVVEVNCEVPASLEKVEDFLDRFRRAYPPYWETHNGAAGHCPLKVQWLNRSKQSKSNYEKAGYFVSSVTKNHAAIPSLHWQYLLDPLEPWKSGLKDDSFTYRQIEDERLSFMAYIVVDDPGQLKRGDFVRLCFADGRGTSARLPYAHAFLHNFEDKYCYDRYWDPEKKYLRDDHWENPWVFKSDGHWLTTRYLCCGYGFTMVGKDDGGDFFTDAKNGELSHFRRHYFQMGLIAHFHRAALLLYSDALSRAVAEYDPDTEAFHQEISAILQRLLHFTHRYWFREVSNQVQPRELFAWWTERLETQALFDQVKQEAQDANDFLETQAQKKLSEAQKKLAEASVQLSLEQRKLAEAARRLSVIAIIGLPVGLIAAFLAIDWDRLDNRWPDWKGLVEDGPIMISVVSLVIIGLALTVRYSERLAEWIDKIAGKGRRKPKA</sequence>
<proteinExistence type="predicted"/>
<gene>
    <name evidence="3" type="ORF">DM484_09720</name>
</gene>
<evidence type="ECO:0000313" key="4">
    <source>
        <dbReference type="Proteomes" id="UP000249396"/>
    </source>
</evidence>
<keyword evidence="1" id="KW-0175">Coiled coil</keyword>
<evidence type="ECO:0000256" key="2">
    <source>
        <dbReference type="SAM" id="Phobius"/>
    </source>
</evidence>
<name>A0A2W4SZJ3_9GAMM</name>
<feature type="transmembrane region" description="Helical" evidence="2">
    <location>
        <begin position="484"/>
        <end position="503"/>
    </location>
</feature>
<feature type="transmembrane region" description="Helical" evidence="2">
    <location>
        <begin position="523"/>
        <end position="542"/>
    </location>
</feature>
<accession>A0A2W4SZJ3</accession>